<dbReference type="EnsemblMetazoa" id="ENSAATROPT001733">
    <property type="protein sequence ID" value="ENSAATROPP001667"/>
    <property type="gene ID" value="ENSAATROPG001364"/>
</dbReference>
<accession>A0AAG5CS58</accession>
<protein>
    <submittedName>
        <fullName evidence="2">Uncharacterized protein</fullName>
    </submittedName>
</protein>
<name>A0AAG5CS58_ANOAO</name>
<evidence type="ECO:0000313" key="3">
    <source>
        <dbReference type="Proteomes" id="UP000075880"/>
    </source>
</evidence>
<dbReference type="Proteomes" id="UP000075880">
    <property type="component" value="Unassembled WGS sequence"/>
</dbReference>
<organism evidence="2 3">
    <name type="scientific">Anopheles atroparvus</name>
    <name type="common">European mosquito</name>
    <dbReference type="NCBI Taxonomy" id="41427"/>
    <lineage>
        <taxon>Eukaryota</taxon>
        <taxon>Metazoa</taxon>
        <taxon>Ecdysozoa</taxon>
        <taxon>Arthropoda</taxon>
        <taxon>Hexapoda</taxon>
        <taxon>Insecta</taxon>
        <taxon>Pterygota</taxon>
        <taxon>Neoptera</taxon>
        <taxon>Endopterygota</taxon>
        <taxon>Diptera</taxon>
        <taxon>Nematocera</taxon>
        <taxon>Culicoidea</taxon>
        <taxon>Culicidae</taxon>
        <taxon>Anophelinae</taxon>
        <taxon>Anopheles</taxon>
    </lineage>
</organism>
<reference evidence="2" key="1">
    <citation type="submission" date="2024-04" db="UniProtKB">
        <authorList>
            <consortium name="EnsemblMetazoa"/>
        </authorList>
    </citation>
    <scope>IDENTIFICATION</scope>
    <source>
        <strain evidence="2">EBRO</strain>
    </source>
</reference>
<keyword evidence="3" id="KW-1185">Reference proteome</keyword>
<sequence length="100" mass="11192">MLSQGLCRAPGHLPTLPIDSSTRRTFRHSKNTLPRTRCKRKTMLPDFPGAGGSRKLLEHHPHHCWPALPPGEGVGCHRVENSIELSTNRIRENKGNPFVP</sequence>
<evidence type="ECO:0000313" key="2">
    <source>
        <dbReference type="EnsemblMetazoa" id="ENSAATROPP001667"/>
    </source>
</evidence>
<dbReference type="AlphaFoldDB" id="A0AAG5CS58"/>
<proteinExistence type="predicted"/>
<feature type="region of interest" description="Disordered" evidence="1">
    <location>
        <begin position="13"/>
        <end position="35"/>
    </location>
</feature>
<feature type="compositionally biased region" description="Basic residues" evidence="1">
    <location>
        <begin position="24"/>
        <end position="35"/>
    </location>
</feature>
<evidence type="ECO:0000256" key="1">
    <source>
        <dbReference type="SAM" id="MobiDB-lite"/>
    </source>
</evidence>